<reference evidence="2 3" key="1">
    <citation type="submission" date="2018-11" db="EMBL/GenBank/DDBJ databases">
        <authorList>
            <consortium name="Pathogen Informatics"/>
        </authorList>
    </citation>
    <scope>NUCLEOTIDE SEQUENCE [LARGE SCALE GENOMIC DNA]</scope>
    <source>
        <strain evidence="2 3">Zambia</strain>
    </source>
</reference>
<organism evidence="2 3">
    <name type="scientific">Schistosoma margrebowiei</name>
    <dbReference type="NCBI Taxonomy" id="48269"/>
    <lineage>
        <taxon>Eukaryota</taxon>
        <taxon>Metazoa</taxon>
        <taxon>Spiralia</taxon>
        <taxon>Lophotrochozoa</taxon>
        <taxon>Platyhelminthes</taxon>
        <taxon>Trematoda</taxon>
        <taxon>Digenea</taxon>
        <taxon>Strigeidida</taxon>
        <taxon>Schistosomatoidea</taxon>
        <taxon>Schistosomatidae</taxon>
        <taxon>Schistosoma</taxon>
    </lineage>
</organism>
<dbReference type="EMBL" id="UZAI01004575">
    <property type="protein sequence ID" value="VDO86937.1"/>
    <property type="molecule type" value="Genomic_DNA"/>
</dbReference>
<sequence length="220" mass="24963">MVVGGSQQETLDPGFVLFGTRQQGVPVILRELVLPGGFDLVSPSFTMVGKNNPDPSGGINQEEALEVDGTYIEEITQLHHKTSPHMEPSRPKEVRQTKEHITPGNGNRHEKNEQELYGIRKERFRTEWVGKCGSAAYAPLRVTGVNSYEFRPKISELFINKNRATVSYDVSLNTRISIDKCRDFFNNVLKNHDTLSIKYECHYQIPRTILRYKQMNGAAI</sequence>
<dbReference type="Proteomes" id="UP000277204">
    <property type="component" value="Unassembled WGS sequence"/>
</dbReference>
<feature type="compositionally biased region" description="Basic and acidic residues" evidence="1">
    <location>
        <begin position="87"/>
        <end position="110"/>
    </location>
</feature>
<dbReference type="AlphaFoldDB" id="A0A183M0L3"/>
<feature type="region of interest" description="Disordered" evidence="1">
    <location>
        <begin position="79"/>
        <end position="110"/>
    </location>
</feature>
<evidence type="ECO:0000313" key="2">
    <source>
        <dbReference type="EMBL" id="VDO86937.1"/>
    </source>
</evidence>
<protein>
    <submittedName>
        <fullName evidence="2">Uncharacterized protein</fullName>
    </submittedName>
</protein>
<name>A0A183M0L3_9TREM</name>
<keyword evidence="3" id="KW-1185">Reference proteome</keyword>
<gene>
    <name evidence="2" type="ORF">SMRZ_LOCUS9588</name>
</gene>
<proteinExistence type="predicted"/>
<evidence type="ECO:0000256" key="1">
    <source>
        <dbReference type="SAM" id="MobiDB-lite"/>
    </source>
</evidence>
<evidence type="ECO:0000313" key="3">
    <source>
        <dbReference type="Proteomes" id="UP000277204"/>
    </source>
</evidence>
<accession>A0A183M0L3</accession>